<reference evidence="1 2" key="1">
    <citation type="submission" date="2015-07" db="EMBL/GenBank/DDBJ databases">
        <title>Two Asian jumbo phage RSL2 and RSF1 infecting the phytopathogen Ralstonia solanacearum share common features related to the phi-KZ-like phages.</title>
        <authorList>
            <person name="Kawasaki T."/>
            <person name="Fujie M."/>
            <person name="Chatchawankanphanich O."/>
            <person name="Ogata H."/>
            <person name="Yamada T."/>
        </authorList>
    </citation>
    <scope>NUCLEOTIDE SEQUENCE [LARGE SCALE GENOMIC DNA]</scope>
    <source>
        <strain evidence="1 2">RSF1</strain>
    </source>
</reference>
<name>A0A0K2QQY1_9CAUD</name>
<dbReference type="GeneID" id="26634668"/>
<evidence type="ECO:0000313" key="1">
    <source>
        <dbReference type="EMBL" id="BAS04999.2"/>
    </source>
</evidence>
<dbReference type="KEGG" id="vg:26634668"/>
<keyword evidence="2" id="KW-1185">Reference proteome</keyword>
<proteinExistence type="predicted"/>
<dbReference type="RefSeq" id="YP_009208011.2">
    <property type="nucleotide sequence ID" value="NC_028899.1"/>
</dbReference>
<evidence type="ECO:0000313" key="2">
    <source>
        <dbReference type="Proteomes" id="UP000202583"/>
    </source>
</evidence>
<organism evidence="1 2">
    <name type="scientific">Ralstonia phage RSF1</name>
    <dbReference type="NCBI Taxonomy" id="1689679"/>
    <lineage>
        <taxon>Viruses</taxon>
        <taxon>Duplodnaviria</taxon>
        <taxon>Heunggongvirae</taxon>
        <taxon>Uroviricota</taxon>
        <taxon>Caudoviricetes</taxon>
        <taxon>Chimalliviridae</taxon>
        <taxon>Chiangmaivirus</taxon>
        <taxon>Chiangmaivirus RSF1</taxon>
    </lineage>
</organism>
<sequence length="256" mass="30432">MQVIQEFNTLAGPYFMLSEILSDKPTDRNLAGKMYLAPAAFIRENDEHEIANKDKFKVDERLLRLFSLPETAHPQGHRQNRLLKFILTVFYEMNSKEFIPWQEARKEERIMAAELAYQRISGRSAYTELRRNHFQLVTKHDDLVIHDNEYKSGPYCYTQIRTYYEKEGVVICRWNLGEDGKDEFVVYDGDDGGKKIVNPLMTLSITEHYVKRRTETLKQIANRAPSSNDDSGPQEMMIRYFYRCRRWQWQNELKRK</sequence>
<dbReference type="Proteomes" id="UP000202583">
    <property type="component" value="Segment"/>
</dbReference>
<protein>
    <submittedName>
        <fullName evidence="1">Uncharacterized protein</fullName>
    </submittedName>
</protein>
<dbReference type="EMBL" id="AP014927">
    <property type="protein sequence ID" value="BAS04999.2"/>
    <property type="molecule type" value="Genomic_DNA"/>
</dbReference>
<accession>A0A0K2QQY1</accession>